<sequence>GFSRNHFYLFQLQLRIRTTSAHAAQPIKAAGGGVVGLKAGILSGYRTRPYGAGETGPEKIVGVVARVSRGRQGWLVSAGGEEGTEAKILGRLPRRPPAAKFALDIVYNPATLQEELERTPAYEMAVGFKEHGPIQATSGVPQATHDCKDGSEAVDLKLGFL</sequence>
<name>A0AB34HD38_ESCRO</name>
<comment type="caution">
    <text evidence="1">The sequence shown here is derived from an EMBL/GenBank/DDBJ whole genome shotgun (WGS) entry which is preliminary data.</text>
</comment>
<dbReference type="Proteomes" id="UP001159641">
    <property type="component" value="Unassembled WGS sequence"/>
</dbReference>
<evidence type="ECO:0000313" key="1">
    <source>
        <dbReference type="EMBL" id="KAJ8789097.1"/>
    </source>
</evidence>
<gene>
    <name evidence="1" type="ORF">J1605_005020</name>
</gene>
<accession>A0AB34HD38</accession>
<dbReference type="EMBL" id="JAIQCJ010001532">
    <property type="protein sequence ID" value="KAJ8789097.1"/>
    <property type="molecule type" value="Genomic_DNA"/>
</dbReference>
<proteinExistence type="predicted"/>
<evidence type="ECO:0000313" key="2">
    <source>
        <dbReference type="Proteomes" id="UP001159641"/>
    </source>
</evidence>
<dbReference type="AlphaFoldDB" id="A0AB34HD38"/>
<reference evidence="1 2" key="1">
    <citation type="submission" date="2022-11" db="EMBL/GenBank/DDBJ databases">
        <title>Whole genome sequence of Eschrichtius robustus ER-17-0199.</title>
        <authorList>
            <person name="Bruniche-Olsen A."/>
            <person name="Black A.N."/>
            <person name="Fields C.J."/>
            <person name="Walden K."/>
            <person name="Dewoody J.A."/>
        </authorList>
    </citation>
    <scope>NUCLEOTIDE SEQUENCE [LARGE SCALE GENOMIC DNA]</scope>
    <source>
        <strain evidence="1">ER-17-0199</strain>
        <tissue evidence="1">Blubber</tissue>
    </source>
</reference>
<feature type="non-terminal residue" evidence="1">
    <location>
        <position position="1"/>
    </location>
</feature>
<keyword evidence="2" id="KW-1185">Reference proteome</keyword>
<organism evidence="1 2">
    <name type="scientific">Eschrichtius robustus</name>
    <name type="common">California gray whale</name>
    <name type="synonym">Eschrichtius gibbosus</name>
    <dbReference type="NCBI Taxonomy" id="9764"/>
    <lineage>
        <taxon>Eukaryota</taxon>
        <taxon>Metazoa</taxon>
        <taxon>Chordata</taxon>
        <taxon>Craniata</taxon>
        <taxon>Vertebrata</taxon>
        <taxon>Euteleostomi</taxon>
        <taxon>Mammalia</taxon>
        <taxon>Eutheria</taxon>
        <taxon>Laurasiatheria</taxon>
        <taxon>Artiodactyla</taxon>
        <taxon>Whippomorpha</taxon>
        <taxon>Cetacea</taxon>
        <taxon>Mysticeti</taxon>
        <taxon>Eschrichtiidae</taxon>
        <taxon>Eschrichtius</taxon>
    </lineage>
</organism>
<protein>
    <submittedName>
        <fullName evidence="1">Uncharacterized protein</fullName>
    </submittedName>
</protein>